<accession>A0AAV7HVX1</accession>
<evidence type="ECO:0000313" key="3">
    <source>
        <dbReference type="Proteomes" id="UP000826195"/>
    </source>
</evidence>
<protein>
    <submittedName>
        <fullName evidence="2">Uncharacterized protein</fullName>
    </submittedName>
</protein>
<sequence length="228" mass="25580">MTKMASASKRKRGAGPSENGVKKTPRTTRTNSFLLEAKSRTNSVTSMISDGMEVLIENDDEWEHPKKPAKRKLNTTNDESIPVSPNKFNNLETNEIPLTNSTSQHEQVNPDETAGKSDQTVPNGADRGQQKSYRQQLIFILGNDIKDTANKLICEEIKSNSFKIRQNNGNHTIQANDKVTYDAIKKRLTSLEMEYYTYTPLENKPQTIVLKNIYGNFDAVDVGNALTL</sequence>
<gene>
    <name evidence="2" type="ORF">KQX54_009975</name>
</gene>
<keyword evidence="3" id="KW-1185">Reference proteome</keyword>
<name>A0AAV7HVX1_COTGL</name>
<evidence type="ECO:0000313" key="2">
    <source>
        <dbReference type="EMBL" id="KAH0534903.1"/>
    </source>
</evidence>
<proteinExistence type="predicted"/>
<feature type="compositionally biased region" description="Polar residues" evidence="1">
    <location>
        <begin position="86"/>
        <end position="107"/>
    </location>
</feature>
<evidence type="ECO:0000256" key="1">
    <source>
        <dbReference type="SAM" id="MobiDB-lite"/>
    </source>
</evidence>
<dbReference type="EMBL" id="JAHXZJ010002982">
    <property type="protein sequence ID" value="KAH0534903.1"/>
    <property type="molecule type" value="Genomic_DNA"/>
</dbReference>
<reference evidence="2 3" key="1">
    <citation type="journal article" date="2021" name="J. Hered.">
        <title>A chromosome-level genome assembly of the parasitoid wasp, Cotesia glomerata (Hymenoptera: Braconidae).</title>
        <authorList>
            <person name="Pinto B.J."/>
            <person name="Weis J.J."/>
            <person name="Gamble T."/>
            <person name="Ode P.J."/>
            <person name="Paul R."/>
            <person name="Zaspel J.M."/>
        </authorList>
    </citation>
    <scope>NUCLEOTIDE SEQUENCE [LARGE SCALE GENOMIC DNA]</scope>
    <source>
        <strain evidence="2">CgM1</strain>
    </source>
</reference>
<dbReference type="Proteomes" id="UP000826195">
    <property type="component" value="Unassembled WGS sequence"/>
</dbReference>
<organism evidence="2 3">
    <name type="scientific">Cotesia glomerata</name>
    <name type="common">Lepidopteran parasitic wasp</name>
    <name type="synonym">Apanteles glomeratus</name>
    <dbReference type="NCBI Taxonomy" id="32391"/>
    <lineage>
        <taxon>Eukaryota</taxon>
        <taxon>Metazoa</taxon>
        <taxon>Ecdysozoa</taxon>
        <taxon>Arthropoda</taxon>
        <taxon>Hexapoda</taxon>
        <taxon>Insecta</taxon>
        <taxon>Pterygota</taxon>
        <taxon>Neoptera</taxon>
        <taxon>Endopterygota</taxon>
        <taxon>Hymenoptera</taxon>
        <taxon>Apocrita</taxon>
        <taxon>Ichneumonoidea</taxon>
        <taxon>Braconidae</taxon>
        <taxon>Microgastrinae</taxon>
        <taxon>Cotesia</taxon>
    </lineage>
</organism>
<feature type="region of interest" description="Disordered" evidence="1">
    <location>
        <begin position="1"/>
        <end position="42"/>
    </location>
</feature>
<dbReference type="AlphaFoldDB" id="A0AAV7HVX1"/>
<feature type="region of interest" description="Disordered" evidence="1">
    <location>
        <begin position="59"/>
        <end position="130"/>
    </location>
</feature>
<comment type="caution">
    <text evidence="2">The sequence shown here is derived from an EMBL/GenBank/DDBJ whole genome shotgun (WGS) entry which is preliminary data.</text>
</comment>